<reference evidence="9" key="2">
    <citation type="submission" date="2023-05" db="EMBL/GenBank/DDBJ databases">
        <authorList>
            <consortium name="Lawrence Berkeley National Laboratory"/>
            <person name="Steindorff A."/>
            <person name="Hensen N."/>
            <person name="Bonometti L."/>
            <person name="Westerberg I."/>
            <person name="Brannstrom I.O."/>
            <person name="Guillou S."/>
            <person name="Cros-Aarteil S."/>
            <person name="Calhoun S."/>
            <person name="Haridas S."/>
            <person name="Kuo A."/>
            <person name="Mondo S."/>
            <person name="Pangilinan J."/>
            <person name="Riley R."/>
            <person name="Labutti K."/>
            <person name="Andreopoulos B."/>
            <person name="Lipzen A."/>
            <person name="Chen C."/>
            <person name="Yanf M."/>
            <person name="Daum C."/>
            <person name="Ng V."/>
            <person name="Clum A."/>
            <person name="Ohm R."/>
            <person name="Martin F."/>
            <person name="Silar P."/>
            <person name="Natvig D."/>
            <person name="Lalanne C."/>
            <person name="Gautier V."/>
            <person name="Ament-Velasquez S.L."/>
            <person name="Kruys A."/>
            <person name="Hutchinson M.I."/>
            <person name="Powell A.J."/>
            <person name="Barry K."/>
            <person name="Miller A.N."/>
            <person name="Grigoriev I.V."/>
            <person name="Debuchy R."/>
            <person name="Gladieux P."/>
            <person name="Thoren M.H."/>
            <person name="Johannesson H."/>
        </authorList>
    </citation>
    <scope>NUCLEOTIDE SEQUENCE</scope>
    <source>
        <strain evidence="9">CBS 757.83</strain>
    </source>
</reference>
<evidence type="ECO:0000259" key="8">
    <source>
        <dbReference type="Pfam" id="PF08314"/>
    </source>
</evidence>
<evidence type="ECO:0000256" key="2">
    <source>
        <dbReference type="ARBA" id="ARBA00022448"/>
    </source>
</evidence>
<feature type="chain" id="PRO_5042867035" evidence="7">
    <location>
        <begin position="22"/>
        <end position="1016"/>
    </location>
</feature>
<evidence type="ECO:0000256" key="6">
    <source>
        <dbReference type="SAM" id="MobiDB-lite"/>
    </source>
</evidence>
<feature type="signal peptide" evidence="7">
    <location>
        <begin position="1"/>
        <end position="21"/>
    </location>
</feature>
<comment type="caution">
    <text evidence="9">The sequence shown here is derived from an EMBL/GenBank/DDBJ whole genome shotgun (WGS) entry which is preliminary data.</text>
</comment>
<accession>A0AAN6Q5L2</accession>
<keyword evidence="5" id="KW-0175">Coiled coil</keyword>
<proteinExistence type="predicted"/>
<evidence type="ECO:0000256" key="1">
    <source>
        <dbReference type="ARBA" id="ARBA00004240"/>
    </source>
</evidence>
<feature type="coiled-coil region" evidence="5">
    <location>
        <begin position="776"/>
        <end position="803"/>
    </location>
</feature>
<keyword evidence="4" id="KW-0653">Protein transport</keyword>
<evidence type="ECO:0000313" key="9">
    <source>
        <dbReference type="EMBL" id="KAK4104010.1"/>
    </source>
</evidence>
<feature type="region of interest" description="Disordered" evidence="6">
    <location>
        <begin position="938"/>
        <end position="1016"/>
    </location>
</feature>
<dbReference type="GO" id="GO:0015031">
    <property type="term" value="P:protein transport"/>
    <property type="evidence" value="ECO:0007669"/>
    <property type="project" value="UniProtKB-KW"/>
</dbReference>
<feature type="compositionally biased region" description="Basic residues" evidence="6">
    <location>
        <begin position="729"/>
        <end position="739"/>
    </location>
</feature>
<feature type="region of interest" description="Disordered" evidence="6">
    <location>
        <begin position="840"/>
        <end position="873"/>
    </location>
</feature>
<feature type="domain" description="Sec39" evidence="8">
    <location>
        <begin position="11"/>
        <end position="804"/>
    </location>
</feature>
<evidence type="ECO:0000313" key="10">
    <source>
        <dbReference type="Proteomes" id="UP001305647"/>
    </source>
</evidence>
<protein>
    <submittedName>
        <fullName evidence="9">Sec39-domain-containing protein</fullName>
    </submittedName>
</protein>
<comment type="subcellular location">
    <subcellularLocation>
        <location evidence="1">Endoplasmic reticulum</location>
    </subcellularLocation>
</comment>
<dbReference type="GO" id="GO:0005783">
    <property type="term" value="C:endoplasmic reticulum"/>
    <property type="evidence" value="ECO:0007669"/>
    <property type="project" value="UniProtKB-SubCell"/>
</dbReference>
<dbReference type="Pfam" id="PF08314">
    <property type="entry name" value="Sec39"/>
    <property type="match status" value="1"/>
</dbReference>
<evidence type="ECO:0000256" key="4">
    <source>
        <dbReference type="ARBA" id="ARBA00022927"/>
    </source>
</evidence>
<feature type="compositionally biased region" description="Low complexity" evidence="6">
    <location>
        <begin position="852"/>
        <end position="871"/>
    </location>
</feature>
<name>A0AAN6Q5L2_9PEZI</name>
<organism evidence="9 10">
    <name type="scientific">Parathielavia hyrcaniae</name>
    <dbReference type="NCBI Taxonomy" id="113614"/>
    <lineage>
        <taxon>Eukaryota</taxon>
        <taxon>Fungi</taxon>
        <taxon>Dikarya</taxon>
        <taxon>Ascomycota</taxon>
        <taxon>Pezizomycotina</taxon>
        <taxon>Sordariomycetes</taxon>
        <taxon>Sordariomycetidae</taxon>
        <taxon>Sordariales</taxon>
        <taxon>Chaetomiaceae</taxon>
        <taxon>Parathielavia</taxon>
    </lineage>
</organism>
<keyword evidence="10" id="KW-1185">Reference proteome</keyword>
<dbReference type="EMBL" id="MU863627">
    <property type="protein sequence ID" value="KAK4104010.1"/>
    <property type="molecule type" value="Genomic_DNA"/>
</dbReference>
<dbReference type="GO" id="GO:0006890">
    <property type="term" value="P:retrograde vesicle-mediated transport, Golgi to endoplasmic reticulum"/>
    <property type="evidence" value="ECO:0007669"/>
    <property type="project" value="InterPro"/>
</dbReference>
<dbReference type="AlphaFoldDB" id="A0AAN6Q5L2"/>
<dbReference type="PANTHER" id="PTHR40787:SF3">
    <property type="entry name" value="PROTEIN TRANSPORT PROTEIN SEC39"/>
    <property type="match status" value="1"/>
</dbReference>
<keyword evidence="7" id="KW-0732">Signal</keyword>
<dbReference type="InterPro" id="IPR013244">
    <property type="entry name" value="Sec39_domain"/>
</dbReference>
<evidence type="ECO:0000256" key="7">
    <source>
        <dbReference type="SAM" id="SignalP"/>
    </source>
</evidence>
<evidence type="ECO:0000256" key="3">
    <source>
        <dbReference type="ARBA" id="ARBA00022824"/>
    </source>
</evidence>
<feature type="region of interest" description="Disordered" evidence="6">
    <location>
        <begin position="729"/>
        <end position="750"/>
    </location>
</feature>
<evidence type="ECO:0000256" key="5">
    <source>
        <dbReference type="SAM" id="Coils"/>
    </source>
</evidence>
<gene>
    <name evidence="9" type="ORF">N658DRAFT_514021</name>
</gene>
<keyword evidence="3" id="KW-0256">Endoplasmic reticulum</keyword>
<dbReference type="Proteomes" id="UP001305647">
    <property type="component" value="Unassembled WGS sequence"/>
</dbReference>
<sequence length="1016" mass="109552">MAVLLSPAKLVLLAAQLAVRGDIDGLTTLAARHGTVLHKELLLRILLTYLPETLPSIQYVDLIRQLDSGSFPDTPDHDVDCSPVEDLAEDDAAKKVRKLHLLPLTAPEPSGESGPDALSLFFLRRSYRVDEEAGLLDELPALLLPFMHHSPCIRTLLVATILPLLRRNCEFYPHEPIPHTLHAFRQLPDRVAVNLLLSQTGGREANLALVGRDLRGLVGPWLSAETRWRKHGGHTAESSGDPLSSQETGEFCAGWDEVLRWLTTQASRNWKVAVSAIMQWDGPADADFGGWGTAEISDDQRRHLDQSYARAALASAYLIPEASLNALDGAYGIVARVAQLRNLEPLSPLASALAALPPIAEQISDDVVSASNAVRMRNHLLAPSNPMTAPTDASKQFLQALILSAHILTKAGCPCTIRRAGELVLLRDEREQTAEAAKLIHCISNNGPKSDDKFWLKARNEILWLRDWGAEDGWSSEGQPRGIFSQVKRDFLEVELLRALLANTRYALARTIYEDAPDQPLGQQALQDTVYATAMTAYDNASNPNRTRGGLKKCDDIIKAFPKTIPTSNPQTKRVEALLQATHSLSGYRLVFKQGEPFTPVILRVHPDPISIIGKILEQNPKSYTHLHDLLVLGTRMVEAGLTNRDKPPLTPEEETTYRLSAERRITAMCIDAALTEDDFETAYSYVVNRLANATTTTTTTTTASPDDYSWRAALQAGKYRRTTHTLTPHYHHHHHHRSGGVGGGSLSSANPEVRHQEQRIECLATALRVAPAPTLQEIVNAFRRAEEELEVLVREEDEREDEWDARGDDLRGGNIFAHNLTTTTTAKMPGGFAVPGYSPARSSLSAHHNKTSSSAAAAAGRTTTAAATRRGAGGVVAAGDADEDAAPMSLFDLSRASVLSAQRNLSALSGLQRSTAAAAGLGRLAVVGVGGGGDNGNAGGSGGRSSLDMPPLSASGSTASAAGSANGGGGDEAGSNKRVRKRDQLREAAMGTLVSGVGWLVGAPPPPPNTQSERE</sequence>
<dbReference type="PANTHER" id="PTHR40787">
    <property type="entry name" value="SECRETED PROTEIN"/>
    <property type="match status" value="1"/>
</dbReference>
<keyword evidence="2" id="KW-0813">Transport</keyword>
<feature type="compositionally biased region" description="Low complexity" evidence="6">
    <location>
        <begin position="954"/>
        <end position="965"/>
    </location>
</feature>
<reference evidence="9" key="1">
    <citation type="journal article" date="2023" name="Mol. Phylogenet. Evol.">
        <title>Genome-scale phylogeny and comparative genomics of the fungal order Sordariales.</title>
        <authorList>
            <person name="Hensen N."/>
            <person name="Bonometti L."/>
            <person name="Westerberg I."/>
            <person name="Brannstrom I.O."/>
            <person name="Guillou S."/>
            <person name="Cros-Aarteil S."/>
            <person name="Calhoun S."/>
            <person name="Haridas S."/>
            <person name="Kuo A."/>
            <person name="Mondo S."/>
            <person name="Pangilinan J."/>
            <person name="Riley R."/>
            <person name="LaButti K."/>
            <person name="Andreopoulos B."/>
            <person name="Lipzen A."/>
            <person name="Chen C."/>
            <person name="Yan M."/>
            <person name="Daum C."/>
            <person name="Ng V."/>
            <person name="Clum A."/>
            <person name="Steindorff A."/>
            <person name="Ohm R.A."/>
            <person name="Martin F."/>
            <person name="Silar P."/>
            <person name="Natvig D.O."/>
            <person name="Lalanne C."/>
            <person name="Gautier V."/>
            <person name="Ament-Velasquez S.L."/>
            <person name="Kruys A."/>
            <person name="Hutchinson M.I."/>
            <person name="Powell A.J."/>
            <person name="Barry K."/>
            <person name="Miller A.N."/>
            <person name="Grigoriev I.V."/>
            <person name="Debuchy R."/>
            <person name="Gladieux P."/>
            <person name="Hiltunen Thoren M."/>
            <person name="Johannesson H."/>
        </authorList>
    </citation>
    <scope>NUCLEOTIDE SEQUENCE</scope>
    <source>
        <strain evidence="9">CBS 757.83</strain>
    </source>
</reference>